<dbReference type="PANTHER" id="PTHR42792:SF1">
    <property type="entry name" value="FLAGELLAR HOOK-ASSOCIATED PROTEIN 3"/>
    <property type="match status" value="1"/>
</dbReference>
<dbReference type="GO" id="GO:0009288">
    <property type="term" value="C:bacterial-type flagellum"/>
    <property type="evidence" value="ECO:0007669"/>
    <property type="project" value="InterPro"/>
</dbReference>
<comment type="caution">
    <text evidence="1">The sequence shown here is derived from an EMBL/GenBank/DDBJ whole genome shotgun (WGS) entry which is preliminary data.</text>
</comment>
<dbReference type="InterPro" id="IPR001492">
    <property type="entry name" value="Flagellin"/>
</dbReference>
<reference evidence="1 2" key="1">
    <citation type="submission" date="2016-03" db="EMBL/GenBank/DDBJ databases">
        <title>Genome sequence of Nesiotobacter sp. nov., a moderately halophilic alphaproteobacterium isolated from the Yellow Sea, China.</title>
        <authorList>
            <person name="Zhang G."/>
            <person name="Zhang R."/>
        </authorList>
    </citation>
    <scope>NUCLEOTIDE SEQUENCE [LARGE SCALE GENOMIC DNA]</scope>
    <source>
        <strain evidence="1 2">WB1-6</strain>
    </source>
</reference>
<protein>
    <recommendedName>
        <fullName evidence="3">Flagellin</fullName>
    </recommendedName>
</protein>
<dbReference type="EMBL" id="LVVZ01000005">
    <property type="protein sequence ID" value="OKL45310.1"/>
    <property type="molecule type" value="Genomic_DNA"/>
</dbReference>
<dbReference type="PANTHER" id="PTHR42792">
    <property type="entry name" value="FLAGELLIN"/>
    <property type="match status" value="1"/>
</dbReference>
<dbReference type="GO" id="GO:0005198">
    <property type="term" value="F:structural molecule activity"/>
    <property type="evidence" value="ECO:0007669"/>
    <property type="project" value="InterPro"/>
</dbReference>
<evidence type="ECO:0000313" key="2">
    <source>
        <dbReference type="Proteomes" id="UP000185783"/>
    </source>
</evidence>
<evidence type="ECO:0008006" key="3">
    <source>
        <dbReference type="Google" id="ProtNLM"/>
    </source>
</evidence>
<keyword evidence="2" id="KW-1185">Reference proteome</keyword>
<dbReference type="AlphaFoldDB" id="A0A1U7JKN7"/>
<dbReference type="Proteomes" id="UP000185783">
    <property type="component" value="Unassembled WGS sequence"/>
</dbReference>
<dbReference type="SUPFAM" id="SSF64518">
    <property type="entry name" value="Phase 1 flagellin"/>
    <property type="match status" value="1"/>
</dbReference>
<accession>A0A1U7JKN7</accession>
<name>A0A1U7JKN7_9HYPH</name>
<gene>
    <name evidence="1" type="ORF">A3843_02950</name>
</gene>
<sequence length="517" mass="54334">MSIYGISSNSTFLADLLINQKRDFETKAAQLVSGKVAPTYGGLGEQRQVSLALKSELGRIDAYQRSGDMASIHLETMNETLERMEELRQEAVGAIDPNNYELTTDGKTTSQATTEIMLRETLSLLNTDVSGYFLYGGGDAKSSPVAGFDEIMNGDDASMGLKDVMQAFETAHLGPNGQGRLDTAVTAGAGTASVTLSELSTGDFGFKISGVSSTGGSITTNYTAAAGATPAQAQATLNGQPVAGETVTFKLALPDGSSREVTLTATEEADAGPGTFQIGTDADPNTALAQTAANLDSALKGALTNGAATDLKAAADQQAGAEFFGTYEGARDPAAPYLPDAAGENLVDASGQFYEWYQGERPSADTRGEKFALIDNQLKVEYGATANERGFAELLQGMAVFAAADFETGSVGADPDAVAGDYYSALAGRTDQSLSVPDNRQSGVQSIAVEMSIAYKTVETTSDRLDQKKLTYENMVGDIENVDKEKVATELLQIQTNLETSYAVTTRLLSLSLSNFI</sequence>
<organism evidence="1 2">
    <name type="scientific">Pseudovibrio exalbescens</name>
    <dbReference type="NCBI Taxonomy" id="197461"/>
    <lineage>
        <taxon>Bacteria</taxon>
        <taxon>Pseudomonadati</taxon>
        <taxon>Pseudomonadota</taxon>
        <taxon>Alphaproteobacteria</taxon>
        <taxon>Hyphomicrobiales</taxon>
        <taxon>Stappiaceae</taxon>
        <taxon>Pseudovibrio</taxon>
    </lineage>
</organism>
<dbReference type="RefSeq" id="WP_051268739.1">
    <property type="nucleotide sequence ID" value="NZ_LVVZ01000005.1"/>
</dbReference>
<proteinExistence type="predicted"/>
<dbReference type="STRING" id="197461.A3843_02950"/>
<evidence type="ECO:0000313" key="1">
    <source>
        <dbReference type="EMBL" id="OKL45310.1"/>
    </source>
</evidence>